<dbReference type="HOGENOM" id="CLU_993818_0_0_1"/>
<dbReference type="PANTHER" id="PTHR28601">
    <property type="entry name" value="COILED-COIL DOMAIN-CONTAINING PROTEIN 24"/>
    <property type="match status" value="1"/>
</dbReference>
<dbReference type="FunCoup" id="G3UFQ8">
    <property type="interactions" value="9"/>
</dbReference>
<reference evidence="1" key="3">
    <citation type="submission" date="2025-09" db="UniProtKB">
        <authorList>
            <consortium name="Ensembl"/>
        </authorList>
    </citation>
    <scope>IDENTIFICATION</scope>
    <source>
        <strain evidence="1">Isolate ISIS603380</strain>
    </source>
</reference>
<dbReference type="eggNOG" id="ENOG502S6CH">
    <property type="taxonomic scope" value="Eukaryota"/>
</dbReference>
<dbReference type="AlphaFoldDB" id="G3UFQ8"/>
<dbReference type="GO" id="GO:0001835">
    <property type="term" value="P:blastocyst hatching"/>
    <property type="evidence" value="ECO:0007669"/>
    <property type="project" value="Ensembl"/>
</dbReference>
<accession>G3UFQ8</accession>
<evidence type="ECO:0000313" key="1">
    <source>
        <dbReference type="Ensembl" id="ENSLAFP00000026666.1"/>
    </source>
</evidence>
<reference evidence="1 2" key="1">
    <citation type="submission" date="2009-06" db="EMBL/GenBank/DDBJ databases">
        <title>The Genome Sequence of Loxodonta africana (African elephant).</title>
        <authorList>
            <person name="Di Palma F."/>
            <person name="Heiman D."/>
            <person name="Young S."/>
            <person name="Johnson J."/>
            <person name="Lander E.S."/>
            <person name="Lindblad-Toh K."/>
        </authorList>
    </citation>
    <scope>NUCLEOTIDE SEQUENCE [LARGE SCALE GENOMIC DNA]</scope>
    <source>
        <strain evidence="1 2">Isolate ISIS603380</strain>
    </source>
</reference>
<dbReference type="InParanoid" id="G3UFQ8"/>
<reference evidence="1" key="2">
    <citation type="submission" date="2025-08" db="UniProtKB">
        <authorList>
            <consortium name="Ensembl"/>
        </authorList>
    </citation>
    <scope>IDENTIFICATION</scope>
    <source>
        <strain evidence="1">Isolate ISIS603380</strain>
    </source>
</reference>
<dbReference type="InterPro" id="IPR031367">
    <property type="entry name" value="CCDC24"/>
</dbReference>
<protein>
    <submittedName>
        <fullName evidence="1">Coiled-coil domain containing 24</fullName>
    </submittedName>
</protein>
<dbReference type="PANTHER" id="PTHR28601:SF1">
    <property type="entry name" value="COILED-COIL DOMAIN-CONTAINING PROTEIN 24"/>
    <property type="match status" value="1"/>
</dbReference>
<dbReference type="Proteomes" id="UP000007646">
    <property type="component" value="Unassembled WGS sequence"/>
</dbReference>
<dbReference type="OMA" id="LASTCRW"/>
<organism evidence="1 2">
    <name type="scientific">Loxodonta africana</name>
    <name type="common">African elephant</name>
    <dbReference type="NCBI Taxonomy" id="9785"/>
    <lineage>
        <taxon>Eukaryota</taxon>
        <taxon>Metazoa</taxon>
        <taxon>Chordata</taxon>
        <taxon>Craniata</taxon>
        <taxon>Vertebrata</taxon>
        <taxon>Euteleostomi</taxon>
        <taxon>Mammalia</taxon>
        <taxon>Eutheria</taxon>
        <taxon>Afrotheria</taxon>
        <taxon>Proboscidea</taxon>
        <taxon>Elephantidae</taxon>
        <taxon>Loxodonta</taxon>
    </lineage>
</organism>
<dbReference type="Pfam" id="PF15669">
    <property type="entry name" value="CCDC24"/>
    <property type="match status" value="1"/>
</dbReference>
<dbReference type="Ensembl" id="ENSLAFT00000027946.1">
    <property type="protein sequence ID" value="ENSLAFP00000026666.1"/>
    <property type="gene ID" value="ENSLAFG00000030330.1"/>
</dbReference>
<dbReference type="STRING" id="9785.ENSLAFP00000026666"/>
<evidence type="ECO:0000313" key="2">
    <source>
        <dbReference type="Proteomes" id="UP000007646"/>
    </source>
</evidence>
<gene>
    <name evidence="1" type="primary">CCDC24</name>
</gene>
<sequence>MLWELLQEARSPQTSGSCTTSDLCSLLAPPPLLRDLVRQELRQLLHSLRHKAICEGRDQNQAWAQYSPRVVRFALEEPRCDSPEQEILGMRVGESSIGLASHTGRVMLTSSVSSSHRDLSIIRDQLNVSDIDQVARHLRGLLEDECRTLEREISILQGCLEEEYTQASQPPKAALEPTLAELQEQKKVMERDLKAPLGSSSVSPSHSTQAMKPSIQGPRPFPSLCGAAGVLAGPLQCRLPTPPSECRPRPRGLAATCRWGRQLRCSTREGPAPTVVSSVAPQAPT</sequence>
<keyword evidence="2" id="KW-1185">Reference proteome</keyword>
<name>G3UFQ8_LOXAF</name>
<dbReference type="GeneTree" id="ENSGT00390000011926"/>
<proteinExistence type="predicted"/>